<dbReference type="EMBL" id="NWTK01000007">
    <property type="protein sequence ID" value="PKR53776.1"/>
    <property type="molecule type" value="Genomic_DNA"/>
</dbReference>
<comment type="caution">
    <text evidence="2">The sequence shown here is derived from an EMBL/GenBank/DDBJ whole genome shotgun (WGS) entry which is preliminary data.</text>
</comment>
<gene>
    <name evidence="2" type="ORF">COO20_12215</name>
</gene>
<dbReference type="NCBIfam" id="NF037995">
    <property type="entry name" value="TRAP_S1"/>
    <property type="match status" value="1"/>
</dbReference>
<evidence type="ECO:0000256" key="1">
    <source>
        <dbReference type="ARBA" id="ARBA00022729"/>
    </source>
</evidence>
<evidence type="ECO:0000313" key="3">
    <source>
        <dbReference type="Proteomes" id="UP000233597"/>
    </source>
</evidence>
<accession>A0A2N3KTF0</accession>
<protein>
    <submittedName>
        <fullName evidence="2">C4-dicarboxylate ABC transporter permease</fullName>
    </submittedName>
</protein>
<dbReference type="PANTHER" id="PTHR33376">
    <property type="match status" value="1"/>
</dbReference>
<evidence type="ECO:0000313" key="2">
    <source>
        <dbReference type="EMBL" id="PKR53776.1"/>
    </source>
</evidence>
<dbReference type="InterPro" id="IPR018389">
    <property type="entry name" value="DctP_fam"/>
</dbReference>
<dbReference type="PANTHER" id="PTHR33376:SF15">
    <property type="entry name" value="BLL6794 PROTEIN"/>
    <property type="match status" value="1"/>
</dbReference>
<sequence length="430" mass="46515">MPSKPSLAKHLSAASRTLSRVASPRSSLPSTVGEGFCGVSVGSSVFLDILYVRPDSFLVRDKFAETFLLTQWEEKIMKRMSMRAAIAALAFSVMPAMSHAEEISVTTVAGHPPVFLWVKTLSETFIPSVNAALEGTDYKINWNEAYGGTLAKPGGALEAIEFGLAQVGIVSTLFEPSNLSLQNVTYVTPFGSEDVDLVLKTVDQMHDEIPGMRSLWQDHDLEYLGGAFGLEDYLLMTKFPVNSLKDLEGKKINAPGAAVNWLENTGAVGVAGDLTTYYNDIQTGVADGVVVFPTAAAAAKLYEVAPYVTRAHFGAQYAGGIAVGKTWFEDQPAEIQDAFRKGVKDFAVAYRSGLEERVKNAFSSMEKGGATITELPAAERTAWANALPPIALNWAKEQDDHGLPGTEVIDTYIRHLKDAGVNLPRDWSAK</sequence>
<dbReference type="CDD" id="cd13666">
    <property type="entry name" value="PBP2_TRAP_DctP_like_1"/>
    <property type="match status" value="1"/>
</dbReference>
<keyword evidence="1" id="KW-0732">Signal</keyword>
<dbReference type="Pfam" id="PF03480">
    <property type="entry name" value="DctP"/>
    <property type="match status" value="1"/>
</dbReference>
<dbReference type="OrthoDB" id="6114763at2"/>
<dbReference type="Proteomes" id="UP000233597">
    <property type="component" value="Unassembled WGS sequence"/>
</dbReference>
<dbReference type="InterPro" id="IPR038404">
    <property type="entry name" value="TRAP_DctP_sf"/>
</dbReference>
<reference evidence="2 3" key="1">
    <citation type="submission" date="2017-09" db="EMBL/GenBank/DDBJ databases">
        <title>Biodiversity and function of Thalassospira species in the particle-attached aromatic-hydrocarbon-degrading consortia from the surface seawater of the South China Sea.</title>
        <authorList>
            <person name="Dong C."/>
            <person name="Liu R."/>
            <person name="Shao Z."/>
        </authorList>
    </citation>
    <scope>NUCLEOTIDE SEQUENCE [LARGE SCALE GENOMIC DNA]</scope>
    <source>
        <strain evidence="2 3">CSC1P2</strain>
    </source>
</reference>
<proteinExistence type="predicted"/>
<dbReference type="AlphaFoldDB" id="A0A2N3KTF0"/>
<name>A0A2N3KTF0_9PROT</name>
<dbReference type="Gene3D" id="3.40.190.170">
    <property type="entry name" value="Bacterial extracellular solute-binding protein, family 7"/>
    <property type="match status" value="1"/>
</dbReference>
<organism evidence="2 3">
    <name type="scientific">Thalassospira marina</name>
    <dbReference type="NCBI Taxonomy" id="2048283"/>
    <lineage>
        <taxon>Bacteria</taxon>
        <taxon>Pseudomonadati</taxon>
        <taxon>Pseudomonadota</taxon>
        <taxon>Alphaproteobacteria</taxon>
        <taxon>Rhodospirillales</taxon>
        <taxon>Thalassospiraceae</taxon>
        <taxon>Thalassospira</taxon>
    </lineage>
</organism>
<dbReference type="GO" id="GO:0055085">
    <property type="term" value="P:transmembrane transport"/>
    <property type="evidence" value="ECO:0007669"/>
    <property type="project" value="InterPro"/>
</dbReference>